<reference evidence="2 3" key="1">
    <citation type="journal article" date="2016" name="Nat. Commun.">
        <title>Thousands of microbial genomes shed light on interconnected biogeochemical processes in an aquifer system.</title>
        <authorList>
            <person name="Anantharaman K."/>
            <person name="Brown C.T."/>
            <person name="Hug L.A."/>
            <person name="Sharon I."/>
            <person name="Castelle C.J."/>
            <person name="Probst A.J."/>
            <person name="Thomas B.C."/>
            <person name="Singh A."/>
            <person name="Wilkins M.J."/>
            <person name="Karaoz U."/>
            <person name="Brodie E.L."/>
            <person name="Williams K.H."/>
            <person name="Hubbard S.S."/>
            <person name="Banfield J.F."/>
        </authorList>
    </citation>
    <scope>NUCLEOTIDE SEQUENCE [LARGE SCALE GENOMIC DNA]</scope>
</reference>
<keyword evidence="1" id="KW-0472">Membrane</keyword>
<gene>
    <name evidence="2" type="ORF">A2478_02945</name>
</gene>
<feature type="transmembrane region" description="Helical" evidence="1">
    <location>
        <begin position="93"/>
        <end position="114"/>
    </location>
</feature>
<comment type="caution">
    <text evidence="2">The sequence shown here is derived from an EMBL/GenBank/DDBJ whole genome shotgun (WGS) entry which is preliminary data.</text>
</comment>
<evidence type="ECO:0000313" key="3">
    <source>
        <dbReference type="Proteomes" id="UP000179001"/>
    </source>
</evidence>
<name>A0A1F5SZX4_9BACT</name>
<organism evidence="2 3">
    <name type="scientific">Candidatus Falkowbacteria bacterium RIFOXYC2_FULL_36_12</name>
    <dbReference type="NCBI Taxonomy" id="1798002"/>
    <lineage>
        <taxon>Bacteria</taxon>
        <taxon>Candidatus Falkowiibacteriota</taxon>
    </lineage>
</organism>
<protein>
    <submittedName>
        <fullName evidence="2">Uncharacterized protein</fullName>
    </submittedName>
</protein>
<evidence type="ECO:0000256" key="1">
    <source>
        <dbReference type="SAM" id="Phobius"/>
    </source>
</evidence>
<feature type="transmembrane region" description="Helical" evidence="1">
    <location>
        <begin position="21"/>
        <end position="43"/>
    </location>
</feature>
<keyword evidence="1" id="KW-1133">Transmembrane helix</keyword>
<dbReference type="AlphaFoldDB" id="A0A1F5SZX4"/>
<dbReference type="Proteomes" id="UP000179001">
    <property type="component" value="Unassembled WGS sequence"/>
</dbReference>
<feature type="transmembrane region" description="Helical" evidence="1">
    <location>
        <begin position="63"/>
        <end position="81"/>
    </location>
</feature>
<accession>A0A1F5SZX4</accession>
<proteinExistence type="predicted"/>
<evidence type="ECO:0000313" key="2">
    <source>
        <dbReference type="EMBL" id="OGF32257.1"/>
    </source>
</evidence>
<dbReference type="STRING" id="1798002.A2478_02945"/>
<keyword evidence="1" id="KW-0812">Transmembrane</keyword>
<sequence length="121" mass="13492">MKHVEINFNKLKDKKVPVKSWLVLLLSFCAVLIVPILGFFTSITRQIFDPESVNPSRTILGEAGFASFLLSSIISIFAITKGVNTLRQGNKSWAVWTGIFLAVLVLAFWIFMVIGEIANPH</sequence>
<dbReference type="EMBL" id="MFGJ01000006">
    <property type="protein sequence ID" value="OGF32257.1"/>
    <property type="molecule type" value="Genomic_DNA"/>
</dbReference>